<keyword evidence="12 16" id="KW-0547">Nucleotide-binding</keyword>
<dbReference type="FunFam" id="3.40.50.2020:FF:000006">
    <property type="entry name" value="Hypoxanthine phosphoribosyltransferase"/>
    <property type="match status" value="1"/>
</dbReference>
<accession>H3NMU0</accession>
<keyword evidence="11 16" id="KW-0660">Purine salvage</keyword>
<dbReference type="InterPro" id="IPR029057">
    <property type="entry name" value="PRTase-like"/>
</dbReference>
<comment type="caution">
    <text evidence="18">The sequence shown here is derived from an EMBL/GenBank/DDBJ whole genome shotgun (WGS) entry which is preliminary data.</text>
</comment>
<dbReference type="OrthoDB" id="9802824at2"/>
<dbReference type="GO" id="GO:0006178">
    <property type="term" value="P:guanine salvage"/>
    <property type="evidence" value="ECO:0007669"/>
    <property type="project" value="TreeGrafter"/>
</dbReference>
<dbReference type="RefSeq" id="WP_005397920.1">
    <property type="nucleotide sequence ID" value="NZ_JH601088.1"/>
</dbReference>
<dbReference type="Pfam" id="PF00156">
    <property type="entry name" value="Pribosyltran"/>
    <property type="match status" value="1"/>
</dbReference>
<dbReference type="GO" id="GO:0006166">
    <property type="term" value="P:purine ribonucleoside salvage"/>
    <property type="evidence" value="ECO:0007669"/>
    <property type="project" value="UniProtKB-KW"/>
</dbReference>
<proteinExistence type="inferred from homology"/>
<evidence type="ECO:0000259" key="17">
    <source>
        <dbReference type="Pfam" id="PF00156"/>
    </source>
</evidence>
<dbReference type="GO" id="GO:0000287">
    <property type="term" value="F:magnesium ion binding"/>
    <property type="evidence" value="ECO:0007669"/>
    <property type="project" value="TreeGrafter"/>
</dbReference>
<dbReference type="STRING" id="883114.HMPREF9709_00651"/>
<reference evidence="18 19" key="1">
    <citation type="submission" date="2012-01" db="EMBL/GenBank/DDBJ databases">
        <title>The Genome Sequence of Helcococcus kunzii ATCC 51366.</title>
        <authorList>
            <consortium name="The Broad Institute Genome Sequencing Platform"/>
            <person name="Earl A."/>
            <person name="Ward D."/>
            <person name="Feldgarden M."/>
            <person name="Gevers D."/>
            <person name="Huys G."/>
            <person name="Young S.K."/>
            <person name="Zeng Q."/>
            <person name="Gargeya S."/>
            <person name="Fitzgerald M."/>
            <person name="Haas B."/>
            <person name="Abouelleil A."/>
            <person name="Alvarado L."/>
            <person name="Arachchi H.M."/>
            <person name="Berlin A."/>
            <person name="Chapman S.B."/>
            <person name="Gearin G."/>
            <person name="Goldberg J."/>
            <person name="Griggs A."/>
            <person name="Gujja S."/>
            <person name="Hansen M."/>
            <person name="Heiman D."/>
            <person name="Howarth C."/>
            <person name="Larimer J."/>
            <person name="Lui A."/>
            <person name="MacDonald P.J.P."/>
            <person name="McCowen C."/>
            <person name="Montmayeur A."/>
            <person name="Murphy C."/>
            <person name="Neiman D."/>
            <person name="Pearson M."/>
            <person name="Priest M."/>
            <person name="Roberts A."/>
            <person name="Saif S."/>
            <person name="Shea T."/>
            <person name="Sisk P."/>
            <person name="Stolte C."/>
            <person name="Sykes S."/>
            <person name="Wortman J."/>
            <person name="Nusbaum C."/>
            <person name="Birren B."/>
        </authorList>
    </citation>
    <scope>NUCLEOTIDE SEQUENCE [LARGE SCALE GENOMIC DNA]</scope>
    <source>
        <strain evidence="18 19">ATCC 51366</strain>
    </source>
</reference>
<comment type="pathway">
    <text evidence="4 16">Purine metabolism; IMP biosynthesis via salvage pathway; IMP from hypoxanthine: step 1/1.</text>
</comment>
<name>H3NMU0_9FIRM</name>
<evidence type="ECO:0000256" key="7">
    <source>
        <dbReference type="ARBA" id="ARBA00022490"/>
    </source>
</evidence>
<dbReference type="HOGENOM" id="CLU_073615_0_0_9"/>
<gene>
    <name evidence="18" type="ORF">HMPREF9709_00651</name>
</gene>
<dbReference type="PANTHER" id="PTHR43340">
    <property type="entry name" value="HYPOXANTHINE-GUANINE PHOSPHORIBOSYLTRANSFERASE"/>
    <property type="match status" value="1"/>
</dbReference>
<evidence type="ECO:0000256" key="10">
    <source>
        <dbReference type="ARBA" id="ARBA00022723"/>
    </source>
</evidence>
<dbReference type="InterPro" id="IPR005904">
    <property type="entry name" value="Hxn_phspho_trans"/>
</dbReference>
<dbReference type="GO" id="GO:0000166">
    <property type="term" value="F:nucleotide binding"/>
    <property type="evidence" value="ECO:0007669"/>
    <property type="project" value="UniProtKB-KW"/>
</dbReference>
<keyword evidence="19" id="KW-1185">Reference proteome</keyword>
<dbReference type="PANTHER" id="PTHR43340:SF1">
    <property type="entry name" value="HYPOXANTHINE PHOSPHORIBOSYLTRANSFERASE"/>
    <property type="match status" value="1"/>
</dbReference>
<evidence type="ECO:0000256" key="9">
    <source>
        <dbReference type="ARBA" id="ARBA00022679"/>
    </source>
</evidence>
<comment type="cofactor">
    <cofactor evidence="1 16">
        <name>Mg(2+)</name>
        <dbReference type="ChEBI" id="CHEBI:18420"/>
    </cofactor>
</comment>
<evidence type="ECO:0000256" key="13">
    <source>
        <dbReference type="ARBA" id="ARBA00022842"/>
    </source>
</evidence>
<organism evidence="18 19">
    <name type="scientific">Helcococcus kunzii ATCC 51366</name>
    <dbReference type="NCBI Taxonomy" id="883114"/>
    <lineage>
        <taxon>Bacteria</taxon>
        <taxon>Bacillati</taxon>
        <taxon>Bacillota</taxon>
        <taxon>Tissierellia</taxon>
        <taxon>Tissierellales</taxon>
        <taxon>Peptoniphilaceae</taxon>
        <taxon>Helcococcus</taxon>
    </lineage>
</organism>
<comment type="catalytic activity">
    <reaction evidence="14">
        <text>GMP + diphosphate = guanine + 5-phospho-alpha-D-ribose 1-diphosphate</text>
        <dbReference type="Rhea" id="RHEA:25424"/>
        <dbReference type="ChEBI" id="CHEBI:16235"/>
        <dbReference type="ChEBI" id="CHEBI:33019"/>
        <dbReference type="ChEBI" id="CHEBI:58017"/>
        <dbReference type="ChEBI" id="CHEBI:58115"/>
        <dbReference type="EC" id="2.4.2.8"/>
    </reaction>
    <physiologicalReaction direction="right-to-left" evidence="14">
        <dbReference type="Rhea" id="RHEA:25426"/>
    </physiologicalReaction>
</comment>
<comment type="similarity">
    <text evidence="6 16">Belongs to the purine/pyrimidine phosphoribosyltransferase family.</text>
</comment>
<evidence type="ECO:0000256" key="12">
    <source>
        <dbReference type="ARBA" id="ARBA00022741"/>
    </source>
</evidence>
<comment type="pathway">
    <text evidence="5">Purine metabolism; GMP biosynthesis via salvage pathway; GMP from guanine: step 1/1.</text>
</comment>
<keyword evidence="9 16" id="KW-0808">Transferase</keyword>
<keyword evidence="10 16" id="KW-0479">Metal-binding</keyword>
<dbReference type="GO" id="GO:0046100">
    <property type="term" value="P:hypoxanthine metabolic process"/>
    <property type="evidence" value="ECO:0007669"/>
    <property type="project" value="TreeGrafter"/>
</dbReference>
<dbReference type="GO" id="GO:0005829">
    <property type="term" value="C:cytosol"/>
    <property type="evidence" value="ECO:0007669"/>
    <property type="project" value="TreeGrafter"/>
</dbReference>
<dbReference type="SUPFAM" id="SSF53271">
    <property type="entry name" value="PRTase-like"/>
    <property type="match status" value="1"/>
</dbReference>
<dbReference type="InterPro" id="IPR000836">
    <property type="entry name" value="PRTase_dom"/>
</dbReference>
<evidence type="ECO:0000313" key="18">
    <source>
        <dbReference type="EMBL" id="EHR34681.1"/>
    </source>
</evidence>
<dbReference type="eggNOG" id="COG0634">
    <property type="taxonomic scope" value="Bacteria"/>
</dbReference>
<evidence type="ECO:0000313" key="19">
    <source>
        <dbReference type="Proteomes" id="UP000004191"/>
    </source>
</evidence>
<evidence type="ECO:0000256" key="15">
    <source>
        <dbReference type="ARBA" id="ARBA00049402"/>
    </source>
</evidence>
<keyword evidence="7 16" id="KW-0963">Cytoplasm</keyword>
<dbReference type="CDD" id="cd06223">
    <property type="entry name" value="PRTases_typeI"/>
    <property type="match status" value="1"/>
</dbReference>
<dbReference type="GO" id="GO:0032263">
    <property type="term" value="P:GMP salvage"/>
    <property type="evidence" value="ECO:0007669"/>
    <property type="project" value="TreeGrafter"/>
</dbReference>
<evidence type="ECO:0000256" key="1">
    <source>
        <dbReference type="ARBA" id="ARBA00001946"/>
    </source>
</evidence>
<feature type="domain" description="Phosphoribosyltransferase" evidence="17">
    <location>
        <begin position="14"/>
        <end position="159"/>
    </location>
</feature>
<evidence type="ECO:0000256" key="11">
    <source>
        <dbReference type="ARBA" id="ARBA00022726"/>
    </source>
</evidence>
<dbReference type="EC" id="2.4.2.8" evidence="16"/>
<evidence type="ECO:0000256" key="5">
    <source>
        <dbReference type="ARBA" id="ARBA00004676"/>
    </source>
</evidence>
<dbReference type="GO" id="GO:0004422">
    <property type="term" value="F:hypoxanthine phosphoribosyltransferase activity"/>
    <property type="evidence" value="ECO:0007669"/>
    <property type="project" value="InterPro"/>
</dbReference>
<keyword evidence="8 16" id="KW-0328">Glycosyltransferase</keyword>
<dbReference type="Proteomes" id="UP000004191">
    <property type="component" value="Unassembled WGS sequence"/>
</dbReference>
<dbReference type="GeneID" id="96998657"/>
<dbReference type="PATRIC" id="fig|883114.3.peg.645"/>
<dbReference type="UniPathway" id="UPA00591">
    <property type="reaction ID" value="UER00648"/>
</dbReference>
<evidence type="ECO:0000256" key="16">
    <source>
        <dbReference type="RuleBase" id="RU364099"/>
    </source>
</evidence>
<comment type="function">
    <text evidence="2">Purine salvage pathway enzyme that catalyzes the transfer of the ribosyl-5-phosphate group from 5-phospho-alpha-D-ribose 1-diphosphate (PRPP) to the N9 position of the 6-oxopurines hypoxanthine and guanine to form the corresponding ribonucleotides IMP (inosine 5'-monophosphate) and GMP (guanosine 5'-monophosphate), with the release of PPi.</text>
</comment>
<dbReference type="GO" id="GO:0052657">
    <property type="term" value="F:guanine phosphoribosyltransferase activity"/>
    <property type="evidence" value="ECO:0007669"/>
    <property type="project" value="RHEA"/>
</dbReference>
<sequence>MYNDIKEILITEEQIQTRVKEMGKQIYDDYQNSNLLMVGVLKGVVPFFADLMRSIDMQINIDFMSVSSYGQNSSSTGEVRILKDLDYSVIDKDVLIIEDIIDSGYTLNYLKKLFLERGAKSVRICAFLDKVDNREVDVEVEYIGYELPNEFIIGYGLDYAEKYRNLPFVASLKEEVYS</sequence>
<evidence type="ECO:0000256" key="4">
    <source>
        <dbReference type="ARBA" id="ARBA00004669"/>
    </source>
</evidence>
<evidence type="ECO:0000256" key="6">
    <source>
        <dbReference type="ARBA" id="ARBA00008391"/>
    </source>
</evidence>
<dbReference type="GO" id="GO:0032264">
    <property type="term" value="P:IMP salvage"/>
    <property type="evidence" value="ECO:0007669"/>
    <property type="project" value="UniProtKB-UniPathway"/>
</dbReference>
<evidence type="ECO:0000256" key="8">
    <source>
        <dbReference type="ARBA" id="ARBA00022676"/>
    </source>
</evidence>
<evidence type="ECO:0000256" key="3">
    <source>
        <dbReference type="ARBA" id="ARBA00004496"/>
    </source>
</evidence>
<dbReference type="EMBL" id="AGEI01000019">
    <property type="protein sequence ID" value="EHR34681.1"/>
    <property type="molecule type" value="Genomic_DNA"/>
</dbReference>
<comment type="subcellular location">
    <subcellularLocation>
        <location evidence="3 16">Cytoplasm</location>
    </subcellularLocation>
</comment>
<dbReference type="Gene3D" id="3.40.50.2020">
    <property type="match status" value="1"/>
</dbReference>
<keyword evidence="13 16" id="KW-0460">Magnesium</keyword>
<comment type="catalytic activity">
    <reaction evidence="15">
        <text>IMP + diphosphate = hypoxanthine + 5-phospho-alpha-D-ribose 1-diphosphate</text>
        <dbReference type="Rhea" id="RHEA:17973"/>
        <dbReference type="ChEBI" id="CHEBI:17368"/>
        <dbReference type="ChEBI" id="CHEBI:33019"/>
        <dbReference type="ChEBI" id="CHEBI:58017"/>
        <dbReference type="ChEBI" id="CHEBI:58053"/>
        <dbReference type="EC" id="2.4.2.8"/>
    </reaction>
    <physiologicalReaction direction="right-to-left" evidence="15">
        <dbReference type="Rhea" id="RHEA:17975"/>
    </physiologicalReaction>
</comment>
<dbReference type="AlphaFoldDB" id="H3NMU0"/>
<evidence type="ECO:0000256" key="14">
    <source>
        <dbReference type="ARBA" id="ARBA00048811"/>
    </source>
</evidence>
<evidence type="ECO:0000256" key="2">
    <source>
        <dbReference type="ARBA" id="ARBA00002049"/>
    </source>
</evidence>
<dbReference type="InterPro" id="IPR050408">
    <property type="entry name" value="HGPRT"/>
</dbReference>
<dbReference type="NCBIfam" id="TIGR01203">
    <property type="entry name" value="HGPRTase"/>
    <property type="match status" value="1"/>
</dbReference>
<protein>
    <recommendedName>
        <fullName evidence="16">Hypoxanthine phosphoribosyltransferase</fullName>
        <ecNumber evidence="16">2.4.2.8</ecNumber>
    </recommendedName>
</protein>